<dbReference type="EnsemblPlants" id="Solyc10g038125.1.1">
    <property type="protein sequence ID" value="Solyc10g038125.1.1"/>
    <property type="gene ID" value="Solyc10g038125.1"/>
</dbReference>
<evidence type="ECO:0000313" key="3">
    <source>
        <dbReference type="Proteomes" id="UP000004994"/>
    </source>
</evidence>
<evidence type="ECO:0000256" key="1">
    <source>
        <dbReference type="SAM" id="MobiDB-lite"/>
    </source>
</evidence>
<reference evidence="2" key="1">
    <citation type="journal article" date="2012" name="Nature">
        <title>The tomato genome sequence provides insights into fleshy fruit evolution.</title>
        <authorList>
            <consortium name="Tomato Genome Consortium"/>
        </authorList>
    </citation>
    <scope>NUCLEOTIDE SEQUENCE [LARGE SCALE GENOMIC DNA]</scope>
    <source>
        <strain evidence="2">cv. Heinz 1706</strain>
    </source>
</reference>
<name>A0A3Q7IDV7_SOLLC</name>
<dbReference type="AlphaFoldDB" id="A0A3Q7IDV7"/>
<organism evidence="2">
    <name type="scientific">Solanum lycopersicum</name>
    <name type="common">Tomato</name>
    <name type="synonym">Lycopersicon esculentum</name>
    <dbReference type="NCBI Taxonomy" id="4081"/>
    <lineage>
        <taxon>Eukaryota</taxon>
        <taxon>Viridiplantae</taxon>
        <taxon>Streptophyta</taxon>
        <taxon>Embryophyta</taxon>
        <taxon>Tracheophyta</taxon>
        <taxon>Spermatophyta</taxon>
        <taxon>Magnoliopsida</taxon>
        <taxon>eudicotyledons</taxon>
        <taxon>Gunneridae</taxon>
        <taxon>Pentapetalae</taxon>
        <taxon>asterids</taxon>
        <taxon>lamiids</taxon>
        <taxon>Solanales</taxon>
        <taxon>Solanaceae</taxon>
        <taxon>Solanoideae</taxon>
        <taxon>Solaneae</taxon>
        <taxon>Solanum</taxon>
        <taxon>Solanum subgen. Lycopersicon</taxon>
    </lineage>
</organism>
<dbReference type="SUPFAM" id="SSF56672">
    <property type="entry name" value="DNA/RNA polymerases"/>
    <property type="match status" value="1"/>
</dbReference>
<dbReference type="Gene3D" id="3.30.70.270">
    <property type="match status" value="1"/>
</dbReference>
<protein>
    <submittedName>
        <fullName evidence="2">Uncharacterized protein</fullName>
    </submittedName>
</protein>
<dbReference type="PANTHER" id="PTHR24559">
    <property type="entry name" value="TRANSPOSON TY3-I GAG-POL POLYPROTEIN"/>
    <property type="match status" value="1"/>
</dbReference>
<feature type="region of interest" description="Disordered" evidence="1">
    <location>
        <begin position="179"/>
        <end position="204"/>
    </location>
</feature>
<dbReference type="OMA" id="YNQTSIT"/>
<feature type="compositionally biased region" description="Polar residues" evidence="1">
    <location>
        <begin position="179"/>
        <end position="197"/>
    </location>
</feature>
<dbReference type="InterPro" id="IPR053134">
    <property type="entry name" value="RNA-dir_DNA_polymerase"/>
</dbReference>
<accession>A0A3Q7IDV7</accession>
<dbReference type="CDD" id="cd01647">
    <property type="entry name" value="RT_LTR"/>
    <property type="match status" value="1"/>
</dbReference>
<dbReference type="InterPro" id="IPR043128">
    <property type="entry name" value="Rev_trsase/Diguanyl_cyclase"/>
</dbReference>
<evidence type="ECO:0000313" key="2">
    <source>
        <dbReference type="EnsemblPlants" id="Solyc10g038125.1.1"/>
    </source>
</evidence>
<dbReference type="Proteomes" id="UP000004994">
    <property type="component" value="Chromosome 10"/>
</dbReference>
<keyword evidence="3" id="KW-1185">Reference proteome</keyword>
<proteinExistence type="predicted"/>
<dbReference type="InParanoid" id="A0A3Q7IDV7"/>
<dbReference type="Gramene" id="Solyc10g038125.1.1">
    <property type="protein sequence ID" value="Solyc10g038125.1.1"/>
    <property type="gene ID" value="Solyc10g038125.1"/>
</dbReference>
<sequence>MWPVTGLRVCMEYRNLNACTEKDHFPMPFMDQIPIKVKVWCYFHDGCLGYNQTSITLKYQAKTTFTCPYGNFAFKRMSFGLYNASATFQRCMMSIFTDMVEDTIKVQMAPQVPQHRQQQHGSTTPTAATWVTRVTPRTMDSDVVTALQSEEEHTLIGSLTWAFSDSQWSSAFGSKDTIASGSAQSSRSKALGSNYQGATVLGDQ</sequence>
<dbReference type="InterPro" id="IPR043502">
    <property type="entry name" value="DNA/RNA_pol_sf"/>
</dbReference>
<dbReference type="STRING" id="4081.A0A3Q7IDV7"/>
<reference evidence="2" key="2">
    <citation type="submission" date="2019-01" db="UniProtKB">
        <authorList>
            <consortium name="EnsemblPlants"/>
        </authorList>
    </citation>
    <scope>IDENTIFICATION</scope>
    <source>
        <strain evidence="2">cv. Heinz 1706</strain>
    </source>
</reference>
<dbReference type="PANTHER" id="PTHR24559:SF444">
    <property type="entry name" value="REVERSE TRANSCRIPTASE DOMAIN-CONTAINING PROTEIN"/>
    <property type="match status" value="1"/>
</dbReference>
<dbReference type="Gene3D" id="3.10.10.10">
    <property type="entry name" value="HIV Type 1 Reverse Transcriptase, subunit A, domain 1"/>
    <property type="match status" value="1"/>
</dbReference>